<dbReference type="OrthoDB" id="4790136at2759"/>
<keyword evidence="1" id="KW-0732">Signal</keyword>
<feature type="signal peptide" evidence="1">
    <location>
        <begin position="1"/>
        <end position="17"/>
    </location>
</feature>
<accession>A0A9P6I7D2</accession>
<gene>
    <name evidence="2" type="ORF">CkaCkLH20_04300</name>
</gene>
<name>A0A9P6I7D2_9PEZI</name>
<dbReference type="GeneID" id="62160093"/>
<comment type="caution">
    <text evidence="2">The sequence shown here is derived from an EMBL/GenBank/DDBJ whole genome shotgun (WGS) entry which is preliminary data.</text>
</comment>
<reference evidence="2" key="2">
    <citation type="submission" date="2020-11" db="EMBL/GenBank/DDBJ databases">
        <title>Whole genome sequencing of Colletotrichum sp.</title>
        <authorList>
            <person name="Li H."/>
        </authorList>
    </citation>
    <scope>NUCLEOTIDE SEQUENCE</scope>
    <source>
        <strain evidence="2">CkLH20</strain>
    </source>
</reference>
<dbReference type="RefSeq" id="XP_038747723.1">
    <property type="nucleotide sequence ID" value="XM_038887019.1"/>
</dbReference>
<evidence type="ECO:0000256" key="1">
    <source>
        <dbReference type="SAM" id="SignalP"/>
    </source>
</evidence>
<sequence>MKFTTILFATGIAAVQGMELISENPLCKYEKLSVTAWHNCNDFNGGSDPYKDSDCDMPCARAGRKEAGKFVHVSNYWGSNRCALQCYLK</sequence>
<keyword evidence="3" id="KW-1185">Reference proteome</keyword>
<dbReference type="Proteomes" id="UP000781932">
    <property type="component" value="Unassembled WGS sequence"/>
</dbReference>
<feature type="chain" id="PRO_5040142484" evidence="1">
    <location>
        <begin position="18"/>
        <end position="89"/>
    </location>
</feature>
<organism evidence="2 3">
    <name type="scientific">Colletotrichum karsti</name>
    <dbReference type="NCBI Taxonomy" id="1095194"/>
    <lineage>
        <taxon>Eukaryota</taxon>
        <taxon>Fungi</taxon>
        <taxon>Dikarya</taxon>
        <taxon>Ascomycota</taxon>
        <taxon>Pezizomycotina</taxon>
        <taxon>Sordariomycetes</taxon>
        <taxon>Hypocreomycetidae</taxon>
        <taxon>Glomerellales</taxon>
        <taxon>Glomerellaceae</taxon>
        <taxon>Colletotrichum</taxon>
        <taxon>Colletotrichum boninense species complex</taxon>
    </lineage>
</organism>
<proteinExistence type="predicted"/>
<dbReference type="AlphaFoldDB" id="A0A9P6I7D2"/>
<evidence type="ECO:0000313" key="2">
    <source>
        <dbReference type="EMBL" id="KAF9878262.1"/>
    </source>
</evidence>
<protein>
    <submittedName>
        <fullName evidence="2">Uncharacterized protein</fullName>
    </submittedName>
</protein>
<reference evidence="2" key="1">
    <citation type="submission" date="2020-03" db="EMBL/GenBank/DDBJ databases">
        <authorList>
            <person name="He L."/>
        </authorList>
    </citation>
    <scope>NUCLEOTIDE SEQUENCE</scope>
    <source>
        <strain evidence="2">CkLH20</strain>
    </source>
</reference>
<evidence type="ECO:0000313" key="3">
    <source>
        <dbReference type="Proteomes" id="UP000781932"/>
    </source>
</evidence>
<dbReference type="EMBL" id="JAATWM020000011">
    <property type="protein sequence ID" value="KAF9878262.1"/>
    <property type="molecule type" value="Genomic_DNA"/>
</dbReference>